<dbReference type="HOGENOM" id="CLU_3060712_0_0_3"/>
<keyword evidence="1" id="KW-0812">Transmembrane</keyword>
<dbReference type="KEGG" id="cgc:Cyagr_1442"/>
<dbReference type="EMBL" id="CP003495">
    <property type="protein sequence ID" value="AFY28608.1"/>
    <property type="molecule type" value="Genomic_DNA"/>
</dbReference>
<evidence type="ECO:0000256" key="1">
    <source>
        <dbReference type="SAM" id="Phobius"/>
    </source>
</evidence>
<keyword evidence="1" id="KW-0472">Membrane</keyword>
<dbReference type="STRING" id="292564.Cyagr_1442"/>
<organism evidence="2 3">
    <name type="scientific">Cyanobium gracile (strain ATCC 27147 / PCC 6307)</name>
    <dbReference type="NCBI Taxonomy" id="292564"/>
    <lineage>
        <taxon>Bacteria</taxon>
        <taxon>Bacillati</taxon>
        <taxon>Cyanobacteriota</taxon>
        <taxon>Cyanophyceae</taxon>
        <taxon>Synechococcales</taxon>
        <taxon>Prochlorococcaceae</taxon>
        <taxon>Cyanobium</taxon>
    </lineage>
</organism>
<protein>
    <submittedName>
        <fullName evidence="2">Uncharacterized protein</fullName>
    </submittedName>
</protein>
<accession>K9P6K5</accession>
<name>K9P6K5_CYAGP</name>
<evidence type="ECO:0000313" key="3">
    <source>
        <dbReference type="Proteomes" id="UP000010388"/>
    </source>
</evidence>
<reference evidence="3" key="1">
    <citation type="journal article" date="2013" name="Proc. Natl. Acad. Sci. U.S.A.">
        <title>Improving the coverage of the cyanobacterial phylum using diversity-driven genome sequencing.</title>
        <authorList>
            <person name="Shih P.M."/>
            <person name="Wu D."/>
            <person name="Latifi A."/>
            <person name="Axen S.D."/>
            <person name="Fewer D.P."/>
            <person name="Talla E."/>
            <person name="Calteau A."/>
            <person name="Cai F."/>
            <person name="Tandeau de Marsac N."/>
            <person name="Rippka R."/>
            <person name="Herdman M."/>
            <person name="Sivonen K."/>
            <person name="Coursin T."/>
            <person name="Laurent T."/>
            <person name="Goodwin L."/>
            <person name="Nolan M."/>
            <person name="Davenport K.W."/>
            <person name="Han C.S."/>
            <person name="Rubin E.M."/>
            <person name="Eisen J.A."/>
            <person name="Woyke T."/>
            <person name="Gugger M."/>
            <person name="Kerfeld C.A."/>
        </authorList>
    </citation>
    <scope>NUCLEOTIDE SEQUENCE [LARGE SCALE GENOMIC DNA]</scope>
    <source>
        <strain evidence="3">ATCC 27147 / PCC 6307</strain>
    </source>
</reference>
<sequence>MEKSRTPQSLRKRTIKRRYRLFTLTEASHPLYRVSGLEILGLLALVLTVAFLF</sequence>
<feature type="transmembrane region" description="Helical" evidence="1">
    <location>
        <begin position="31"/>
        <end position="52"/>
    </location>
</feature>
<evidence type="ECO:0000313" key="2">
    <source>
        <dbReference type="EMBL" id="AFY28608.1"/>
    </source>
</evidence>
<keyword evidence="1" id="KW-1133">Transmembrane helix</keyword>
<dbReference type="Proteomes" id="UP000010388">
    <property type="component" value="Chromosome"/>
</dbReference>
<dbReference type="AlphaFoldDB" id="K9P6K5"/>
<gene>
    <name evidence="2" type="ordered locus">Cyagr_1442</name>
</gene>
<proteinExistence type="predicted"/>